<evidence type="ECO:0000259" key="1">
    <source>
        <dbReference type="PROSITE" id="PS50819"/>
    </source>
</evidence>
<dbReference type="InterPro" id="IPR027434">
    <property type="entry name" value="Homing_endonucl"/>
</dbReference>
<evidence type="ECO:0000313" key="2">
    <source>
        <dbReference type="EMBL" id="QMW06368.1"/>
    </source>
</evidence>
<dbReference type="KEGG" id="sfol:H3H32_16495"/>
<dbReference type="PROSITE" id="PS50819">
    <property type="entry name" value="INTEIN_ENDONUCLEASE"/>
    <property type="match status" value="1"/>
</dbReference>
<dbReference type="RefSeq" id="WP_182463737.1">
    <property type="nucleotide sequence ID" value="NZ_CP059732.1"/>
</dbReference>
<dbReference type="GO" id="GO:0004519">
    <property type="term" value="F:endonuclease activity"/>
    <property type="evidence" value="ECO:0007669"/>
    <property type="project" value="InterPro"/>
</dbReference>
<dbReference type="SUPFAM" id="SSF55608">
    <property type="entry name" value="Homing endonucleases"/>
    <property type="match status" value="2"/>
</dbReference>
<sequence length="388" mass="43707">MRIQIAFRITLRKSSKPMPVKRIFTQEETDIIVSEYNNQVSIKALSRNFDISESAIKNLLLEQGVITRAPLSDKTFGREGEIADLYKSGDTILSIAAKFGCNRRYISGALLRVGLSKRTHSEQQRKYYVDESFFDEINTEAKAYFLGLLYADGYNSNRFFAIGLQLRDRHILEAFKEVLQYEGPLHCSPSNQNVCTLVVSSKKMCARLSEIGCVRKKSLVLTFPTAVPKILVHHFLRGYFDGDGWVTIGKTTKQPTIGMLGSDSFINSTSTLIAESLSIKVTTRKHCVSEGILRCYICGSINCRLLGDYLYTSASLFLARKRAIIDLVRPKGKLCGERNPHSKLTKDTVIDIRGKYAKSFSRAELARQYGVSLSTIDRVVNNKHWANN</sequence>
<name>A0A7G5H5H6_9BACT</name>
<gene>
    <name evidence="2" type="ORF">H3H32_16495</name>
</gene>
<dbReference type="AlphaFoldDB" id="A0A7G5H5H6"/>
<evidence type="ECO:0000313" key="3">
    <source>
        <dbReference type="Proteomes" id="UP000515369"/>
    </source>
</evidence>
<feature type="domain" description="DOD-type homing endonuclease" evidence="1">
    <location>
        <begin position="145"/>
        <end position="279"/>
    </location>
</feature>
<dbReference type="InterPro" id="IPR004042">
    <property type="entry name" value="Intein_endonuc_central"/>
</dbReference>
<dbReference type="Gene3D" id="3.10.28.10">
    <property type="entry name" value="Homing endonucleases"/>
    <property type="match status" value="1"/>
</dbReference>
<reference evidence="2 3" key="1">
    <citation type="submission" date="2020-07" db="EMBL/GenBank/DDBJ databases">
        <title>Spirosoma foliorum sp. nov., isolated from the leaves on the Nejang mountain Korea, Republic of.</title>
        <authorList>
            <person name="Ho H."/>
            <person name="Lee Y.-J."/>
            <person name="Nurcahyanto D.-A."/>
            <person name="Kim S.-G."/>
        </authorList>
    </citation>
    <scope>NUCLEOTIDE SEQUENCE [LARGE SCALE GENOMIC DNA]</scope>
    <source>
        <strain evidence="2 3">PL0136</strain>
    </source>
</reference>
<protein>
    <recommendedName>
        <fullName evidence="1">DOD-type homing endonuclease domain-containing protein</fullName>
    </recommendedName>
</protein>
<keyword evidence="3" id="KW-1185">Reference proteome</keyword>
<proteinExistence type="predicted"/>
<accession>A0A7G5H5H6</accession>
<dbReference type="Proteomes" id="UP000515369">
    <property type="component" value="Chromosome"/>
</dbReference>
<dbReference type="EMBL" id="CP059732">
    <property type="protein sequence ID" value="QMW06368.1"/>
    <property type="molecule type" value="Genomic_DNA"/>
</dbReference>
<organism evidence="2 3">
    <name type="scientific">Spirosoma foliorum</name>
    <dbReference type="NCBI Taxonomy" id="2710596"/>
    <lineage>
        <taxon>Bacteria</taxon>
        <taxon>Pseudomonadati</taxon>
        <taxon>Bacteroidota</taxon>
        <taxon>Cytophagia</taxon>
        <taxon>Cytophagales</taxon>
        <taxon>Cytophagaceae</taxon>
        <taxon>Spirosoma</taxon>
    </lineage>
</organism>